<keyword evidence="2" id="KW-1185">Reference proteome</keyword>
<dbReference type="Gene3D" id="3.20.20.140">
    <property type="entry name" value="Metal-dependent hydrolases"/>
    <property type="match status" value="1"/>
</dbReference>
<evidence type="ECO:0000313" key="1">
    <source>
        <dbReference type="EMBL" id="CAF9925244.1"/>
    </source>
</evidence>
<evidence type="ECO:0000313" key="2">
    <source>
        <dbReference type="Proteomes" id="UP000664169"/>
    </source>
</evidence>
<dbReference type="InterPro" id="IPR001130">
    <property type="entry name" value="TatD-like"/>
</dbReference>
<sequence length="385" mass="42713">MHAISHLPDMKARVLTIMATRSNDQELVTKVASDHHYTHRPDDAQPTQKGNKAKVLPSFGYHPWFSHLIHDDLNSEVSGKLDSQTHYTDVLTSTPINSDLVDRLPSPTPLSRILAETRANLIAHSTALVGEVGLDRTFRIPLGAPGPQHNHPLSKHRVKPAHQIGILQAQLRLAGELNRAASVHIVGGQGIAFEALRELWRGHEIEVPSAKERKMLWRKKGDPIVDEHAIDAEDIEVASIEAKETNLPAPAPAPTLSKSNPFPPRICLHSFSGPPETVQQYLHPSIPVRFYFSFSEVINFSTPGHGQKDGEEEVLDSSSARALAAMKVVPEDRLLIETDLNVCGNVMDDLLEKVIRRICKARGWNLEDGVTRLKQNWTSFVFGET</sequence>
<name>A0A8H3FKU3_9LECA</name>
<dbReference type="PANTHER" id="PTHR47345">
    <property type="entry name" value="CUT9-INTERACTING PROTEIN SCN1"/>
    <property type="match status" value="1"/>
</dbReference>
<dbReference type="InterPro" id="IPR053044">
    <property type="entry name" value="Metallo-hydrolase/TatD-type"/>
</dbReference>
<comment type="caution">
    <text evidence="1">The sequence shown here is derived from an EMBL/GenBank/DDBJ whole genome shotgun (WGS) entry which is preliminary data.</text>
</comment>
<dbReference type="Pfam" id="PF01026">
    <property type="entry name" value="TatD_DNase"/>
    <property type="match status" value="1"/>
</dbReference>
<dbReference type="InterPro" id="IPR032466">
    <property type="entry name" value="Metal_Hydrolase"/>
</dbReference>
<protein>
    <recommendedName>
        <fullName evidence="3">Cut9 interacting protein Scn1</fullName>
    </recommendedName>
</protein>
<proteinExistence type="predicted"/>
<gene>
    <name evidence="1" type="ORF">GOMPHAMPRED_003838</name>
</gene>
<dbReference type="SUPFAM" id="SSF51556">
    <property type="entry name" value="Metallo-dependent hydrolases"/>
    <property type="match status" value="1"/>
</dbReference>
<dbReference type="PANTHER" id="PTHR47345:SF1">
    <property type="entry name" value="CUT9-INTERACTING PROTEIN SCN1"/>
    <property type="match status" value="1"/>
</dbReference>
<dbReference type="EMBL" id="CAJPDQ010000023">
    <property type="protein sequence ID" value="CAF9925244.1"/>
    <property type="molecule type" value="Genomic_DNA"/>
</dbReference>
<accession>A0A8H3FKU3</accession>
<organism evidence="1 2">
    <name type="scientific">Gomphillus americanus</name>
    <dbReference type="NCBI Taxonomy" id="1940652"/>
    <lineage>
        <taxon>Eukaryota</taxon>
        <taxon>Fungi</taxon>
        <taxon>Dikarya</taxon>
        <taxon>Ascomycota</taxon>
        <taxon>Pezizomycotina</taxon>
        <taxon>Lecanoromycetes</taxon>
        <taxon>OSLEUM clade</taxon>
        <taxon>Ostropomycetidae</taxon>
        <taxon>Ostropales</taxon>
        <taxon>Graphidaceae</taxon>
        <taxon>Gomphilloideae</taxon>
        <taxon>Gomphillus</taxon>
    </lineage>
</organism>
<dbReference type="GO" id="GO:0016788">
    <property type="term" value="F:hydrolase activity, acting on ester bonds"/>
    <property type="evidence" value="ECO:0007669"/>
    <property type="project" value="InterPro"/>
</dbReference>
<dbReference type="AlphaFoldDB" id="A0A8H3FKU3"/>
<reference evidence="1" key="1">
    <citation type="submission" date="2021-03" db="EMBL/GenBank/DDBJ databases">
        <authorList>
            <person name="Tagirdzhanova G."/>
        </authorList>
    </citation>
    <scope>NUCLEOTIDE SEQUENCE</scope>
</reference>
<evidence type="ECO:0008006" key="3">
    <source>
        <dbReference type="Google" id="ProtNLM"/>
    </source>
</evidence>
<dbReference type="OrthoDB" id="413993at2759"/>
<dbReference type="Proteomes" id="UP000664169">
    <property type="component" value="Unassembled WGS sequence"/>
</dbReference>